<feature type="compositionally biased region" description="Basic and acidic residues" evidence="1">
    <location>
        <begin position="92"/>
        <end position="112"/>
    </location>
</feature>
<feature type="compositionally biased region" description="Pro residues" evidence="1">
    <location>
        <begin position="28"/>
        <end position="42"/>
    </location>
</feature>
<evidence type="ECO:0008006" key="4">
    <source>
        <dbReference type="Google" id="ProtNLM"/>
    </source>
</evidence>
<name>A0ABX7NK35_9BACT</name>
<feature type="region of interest" description="Disordered" evidence="1">
    <location>
        <begin position="79"/>
        <end position="123"/>
    </location>
</feature>
<keyword evidence="3" id="KW-1185">Reference proteome</keyword>
<dbReference type="EMBL" id="CP071091">
    <property type="protein sequence ID" value="QSQ17824.1"/>
    <property type="molecule type" value="Genomic_DNA"/>
</dbReference>
<protein>
    <recommendedName>
        <fullName evidence="4">Lipoprotein</fullName>
    </recommendedName>
</protein>
<feature type="compositionally biased region" description="Low complexity" evidence="1">
    <location>
        <begin position="43"/>
        <end position="57"/>
    </location>
</feature>
<sequence>MMRSLFGLVVALSLSACKEEPRGQLEPIPRPPGMKDAPPPPDAKAAAQAAAPAADPSKVTLRWKLAGNAPVAYRLTLDRQGSAPAAPAEPAEDTKGKKGKGKDKPEPKEERAPAPASTFPGSFTYVVERSDSGGYRLRVIPEGNNAAEDSGSMSERGFVLDGLQGITRNTASLVMELPMAAVGPKDTWALATELLTHDSLGPAFAMGKSERRNRVTLTALTAEDGGEQVATLEYDLAEQLNGKMTQRRPPPAVPAHAGDPDTEGAAPEDAAPPTVPASAEVRITGKGQFLVKAGRWRSWEGSIAATTSGAFPANALQVPPGTVKLKLTALESPPASAPTAKPQQ</sequence>
<evidence type="ECO:0000313" key="2">
    <source>
        <dbReference type="EMBL" id="QSQ17824.1"/>
    </source>
</evidence>
<reference evidence="2 3" key="1">
    <citation type="submission" date="2021-02" db="EMBL/GenBank/DDBJ databases">
        <title>De Novo genome assembly of isolated myxobacteria.</title>
        <authorList>
            <person name="Stevens D.C."/>
        </authorList>
    </citation>
    <scope>NUCLEOTIDE SEQUENCE [LARGE SCALE GENOMIC DNA]</scope>
    <source>
        <strain evidence="2 3">SCHIC003</strain>
    </source>
</reference>
<evidence type="ECO:0000313" key="3">
    <source>
        <dbReference type="Proteomes" id="UP000663090"/>
    </source>
</evidence>
<dbReference type="PROSITE" id="PS51257">
    <property type="entry name" value="PROKAR_LIPOPROTEIN"/>
    <property type="match status" value="1"/>
</dbReference>
<feature type="region of interest" description="Disordered" evidence="1">
    <location>
        <begin position="244"/>
        <end position="280"/>
    </location>
</feature>
<dbReference type="Proteomes" id="UP000663090">
    <property type="component" value="Chromosome"/>
</dbReference>
<evidence type="ECO:0000256" key="1">
    <source>
        <dbReference type="SAM" id="MobiDB-lite"/>
    </source>
</evidence>
<gene>
    <name evidence="2" type="ORF">JY572_18080</name>
</gene>
<proteinExistence type="predicted"/>
<feature type="region of interest" description="Disordered" evidence="1">
    <location>
        <begin position="18"/>
        <end position="57"/>
    </location>
</feature>
<accession>A0ABX7NK35</accession>
<organism evidence="2 3">
    <name type="scientific">Myxococcus landrumensis</name>
    <dbReference type="NCBI Taxonomy" id="2813577"/>
    <lineage>
        <taxon>Bacteria</taxon>
        <taxon>Pseudomonadati</taxon>
        <taxon>Myxococcota</taxon>
        <taxon>Myxococcia</taxon>
        <taxon>Myxococcales</taxon>
        <taxon>Cystobacterineae</taxon>
        <taxon>Myxococcaceae</taxon>
        <taxon>Myxococcus</taxon>
    </lineage>
</organism>